<dbReference type="AlphaFoldDB" id="A0A3D9S2Z6"/>
<gene>
    <name evidence="1" type="ORF">BX611_0291</name>
</gene>
<proteinExistence type="predicted"/>
<dbReference type="InterPro" id="IPR027828">
    <property type="entry name" value="DUF4465"/>
</dbReference>
<sequence length="292" mass="32254">MKYTHINILKVFSIISCFIFIVSCEETSLESIVPVPNDVTFNELSLGRFTYNIPDAPITSGDVTANIVNNGNGNYSGFALSNKSWRSFPWSLSPTFGPIGGVSAADKQTAIDSCRFSAFTRYVNPVGNYLVGHAQDDNAYITLASPAVVEHVLITNTTYSYLLEFYGSNYTGKNPKIEKFHSSSSQFYLPGPNDVDVDKIYDVPGGYVKLVIEGSLNGSTTGSIDRYMAVNENADPNNPDYKFVVNDWVPVDLTSLGTVDKVLFKMESSYVDDQGNMFYPPYFCLDGIRLIK</sequence>
<dbReference type="PROSITE" id="PS51257">
    <property type="entry name" value="PROKAR_LIPOPROTEIN"/>
    <property type="match status" value="1"/>
</dbReference>
<dbReference type="OrthoDB" id="975232at2"/>
<comment type="caution">
    <text evidence="1">The sequence shown here is derived from an EMBL/GenBank/DDBJ whole genome shotgun (WGS) entry which is preliminary data.</text>
</comment>
<name>A0A3D9S2Z6_9FLAO</name>
<reference evidence="1 2" key="1">
    <citation type="submission" date="2018-08" db="EMBL/GenBank/DDBJ databases">
        <title>Genomic Encyclopedia of Type Strains, Phase III (KMG-III): the genomes of soil and plant-associated and newly described type strains.</title>
        <authorList>
            <person name="Whitman W."/>
        </authorList>
    </citation>
    <scope>NUCLEOTIDE SEQUENCE [LARGE SCALE GENOMIC DNA]</scope>
    <source>
        <strain evidence="1 2">325-5</strain>
    </source>
</reference>
<keyword evidence="2" id="KW-1185">Reference proteome</keyword>
<dbReference type="Pfam" id="PF14717">
    <property type="entry name" value="DUF4465"/>
    <property type="match status" value="1"/>
</dbReference>
<organism evidence="1 2">
    <name type="scientific">Lutibacter oceani</name>
    <dbReference type="NCBI Taxonomy" id="1853311"/>
    <lineage>
        <taxon>Bacteria</taxon>
        <taxon>Pseudomonadati</taxon>
        <taxon>Bacteroidota</taxon>
        <taxon>Flavobacteriia</taxon>
        <taxon>Flavobacteriales</taxon>
        <taxon>Flavobacteriaceae</taxon>
        <taxon>Lutibacter</taxon>
    </lineage>
</organism>
<dbReference type="RefSeq" id="WP_115877703.1">
    <property type="nucleotide sequence ID" value="NZ_QTTQ01000009.1"/>
</dbReference>
<protein>
    <submittedName>
        <fullName evidence="1">Uncharacterized protein DUF4465</fullName>
    </submittedName>
</protein>
<evidence type="ECO:0000313" key="2">
    <source>
        <dbReference type="Proteomes" id="UP000256429"/>
    </source>
</evidence>
<dbReference type="Gene3D" id="2.60.120.1350">
    <property type="entry name" value="Protein of unknown function DUF4465"/>
    <property type="match status" value="1"/>
</dbReference>
<dbReference type="EMBL" id="QTTQ01000009">
    <property type="protein sequence ID" value="REE83012.1"/>
    <property type="molecule type" value="Genomic_DNA"/>
</dbReference>
<evidence type="ECO:0000313" key="1">
    <source>
        <dbReference type="EMBL" id="REE83012.1"/>
    </source>
</evidence>
<accession>A0A3D9S2Z6</accession>
<dbReference type="Proteomes" id="UP000256429">
    <property type="component" value="Unassembled WGS sequence"/>
</dbReference>